<dbReference type="GO" id="GO:0003824">
    <property type="term" value="F:catalytic activity"/>
    <property type="evidence" value="ECO:0007669"/>
    <property type="project" value="InterPro"/>
</dbReference>
<dbReference type="CDD" id="cd09076">
    <property type="entry name" value="L1-EN"/>
    <property type="match status" value="1"/>
</dbReference>
<gene>
    <name evidence="9" type="ORF">QYM36_001718</name>
</gene>
<comment type="caution">
    <text evidence="9">The sequence shown here is derived from an EMBL/GenBank/DDBJ whole genome shotgun (WGS) entry which is preliminary data.</text>
</comment>
<dbReference type="Gene3D" id="1.20.1070.10">
    <property type="entry name" value="Rhodopsin 7-helix transmembrane proteins"/>
    <property type="match status" value="1"/>
</dbReference>
<dbReference type="InterPro" id="IPR000276">
    <property type="entry name" value="GPCR_Rhodpsn"/>
</dbReference>
<evidence type="ECO:0000256" key="6">
    <source>
        <dbReference type="SAM" id="MobiDB-lite"/>
    </source>
</evidence>
<feature type="transmembrane region" description="Helical" evidence="7">
    <location>
        <begin position="117"/>
        <end position="138"/>
    </location>
</feature>
<keyword evidence="4 7" id="KW-1133">Transmembrane helix</keyword>
<protein>
    <recommendedName>
        <fullName evidence="8">G-protein coupled receptors family 1 profile domain-containing protein</fullName>
    </recommendedName>
</protein>
<feature type="region of interest" description="Disordered" evidence="6">
    <location>
        <begin position="959"/>
        <end position="990"/>
    </location>
</feature>
<evidence type="ECO:0000256" key="4">
    <source>
        <dbReference type="ARBA" id="ARBA00022989"/>
    </source>
</evidence>
<dbReference type="Gene3D" id="3.60.10.10">
    <property type="entry name" value="Endonuclease/exonuclease/phosphatase"/>
    <property type="match status" value="1"/>
</dbReference>
<dbReference type="InterPro" id="IPR005135">
    <property type="entry name" value="Endo/exonuclease/phosphatase"/>
</dbReference>
<keyword evidence="10" id="KW-1185">Reference proteome</keyword>
<dbReference type="AlphaFoldDB" id="A0AA88LE36"/>
<dbReference type="GO" id="GO:0016020">
    <property type="term" value="C:membrane"/>
    <property type="evidence" value="ECO:0007669"/>
    <property type="project" value="UniProtKB-SubCell"/>
</dbReference>
<keyword evidence="3 7" id="KW-0812">Transmembrane</keyword>
<dbReference type="GO" id="GO:0005737">
    <property type="term" value="C:cytoplasm"/>
    <property type="evidence" value="ECO:0007669"/>
    <property type="project" value="UniProtKB-ARBA"/>
</dbReference>
<dbReference type="PRINTS" id="PR00391">
    <property type="entry name" value="PITRANSFER"/>
</dbReference>
<dbReference type="CDD" id="cd00637">
    <property type="entry name" value="7tm_classA_rhodopsin-like"/>
    <property type="match status" value="1"/>
</dbReference>
<dbReference type="SUPFAM" id="SSF81321">
    <property type="entry name" value="Family A G protein-coupled receptor-like"/>
    <property type="match status" value="1"/>
</dbReference>
<dbReference type="InterPro" id="IPR017452">
    <property type="entry name" value="GPCR_Rhodpsn_7TM"/>
</dbReference>
<feature type="transmembrane region" description="Helical" evidence="7">
    <location>
        <begin position="338"/>
        <end position="362"/>
    </location>
</feature>
<accession>A0AA88LE36</accession>
<dbReference type="SUPFAM" id="SSF56219">
    <property type="entry name" value="DNase I-like"/>
    <property type="match status" value="1"/>
</dbReference>
<organism evidence="9 10">
    <name type="scientific">Artemia franciscana</name>
    <name type="common">Brine shrimp</name>
    <name type="synonym">Artemia sanfranciscana</name>
    <dbReference type="NCBI Taxonomy" id="6661"/>
    <lineage>
        <taxon>Eukaryota</taxon>
        <taxon>Metazoa</taxon>
        <taxon>Ecdysozoa</taxon>
        <taxon>Arthropoda</taxon>
        <taxon>Crustacea</taxon>
        <taxon>Branchiopoda</taxon>
        <taxon>Anostraca</taxon>
        <taxon>Artemiidae</taxon>
        <taxon>Artemia</taxon>
    </lineage>
</organism>
<dbReference type="SUPFAM" id="SSF55961">
    <property type="entry name" value="Bet v1-like"/>
    <property type="match status" value="1"/>
</dbReference>
<comment type="subcellular location">
    <subcellularLocation>
        <location evidence="1">Membrane</location>
    </subcellularLocation>
</comment>
<comment type="similarity">
    <text evidence="2">Belongs to the G-protein coupled receptor 1 family.</text>
</comment>
<dbReference type="Pfam" id="PF03372">
    <property type="entry name" value="Exo_endo_phos"/>
    <property type="match status" value="1"/>
</dbReference>
<dbReference type="EMBL" id="JAVRJZ010000004">
    <property type="protein sequence ID" value="KAK2723134.1"/>
    <property type="molecule type" value="Genomic_DNA"/>
</dbReference>
<feature type="transmembrane region" description="Helical" evidence="7">
    <location>
        <begin position="220"/>
        <end position="241"/>
    </location>
</feature>
<dbReference type="FunFam" id="3.30.530.20:FF:000028">
    <property type="entry name" value="Phosphatidylinositol transfer protein 5"/>
    <property type="match status" value="1"/>
</dbReference>
<feature type="transmembrane region" description="Helical" evidence="7">
    <location>
        <begin position="272"/>
        <end position="298"/>
    </location>
</feature>
<dbReference type="GO" id="GO:0008526">
    <property type="term" value="F:phosphatidylinositol transfer activity"/>
    <property type="evidence" value="ECO:0007669"/>
    <property type="project" value="UniProtKB-ARBA"/>
</dbReference>
<dbReference type="InterPro" id="IPR001666">
    <property type="entry name" value="PI_transfer"/>
</dbReference>
<evidence type="ECO:0000256" key="1">
    <source>
        <dbReference type="ARBA" id="ARBA00004370"/>
    </source>
</evidence>
<dbReference type="Pfam" id="PF02121">
    <property type="entry name" value="IP_trans"/>
    <property type="match status" value="1"/>
</dbReference>
<dbReference type="PANTHER" id="PTHR10658">
    <property type="entry name" value="PHOSPHATIDYLINOSITOL TRANSFER PROTEIN"/>
    <property type="match status" value="1"/>
</dbReference>
<evidence type="ECO:0000256" key="5">
    <source>
        <dbReference type="ARBA" id="ARBA00023136"/>
    </source>
</evidence>
<evidence type="ECO:0000256" key="3">
    <source>
        <dbReference type="ARBA" id="ARBA00022692"/>
    </source>
</evidence>
<dbReference type="Gene3D" id="3.30.530.20">
    <property type="match status" value="1"/>
</dbReference>
<feature type="transmembrane region" description="Helical" evidence="7">
    <location>
        <begin position="150"/>
        <end position="169"/>
    </location>
</feature>
<feature type="domain" description="G-protein coupled receptors family 1 profile" evidence="8">
    <location>
        <begin position="130"/>
        <end position="388"/>
    </location>
</feature>
<dbReference type="Proteomes" id="UP001187531">
    <property type="component" value="Unassembled WGS sequence"/>
</dbReference>
<evidence type="ECO:0000313" key="10">
    <source>
        <dbReference type="Proteomes" id="UP001187531"/>
    </source>
</evidence>
<dbReference type="Pfam" id="PF00001">
    <property type="entry name" value="7tm_1"/>
    <property type="match status" value="1"/>
</dbReference>
<evidence type="ECO:0000313" key="9">
    <source>
        <dbReference type="EMBL" id="KAK2723134.1"/>
    </source>
</evidence>
<evidence type="ECO:0000256" key="7">
    <source>
        <dbReference type="SAM" id="Phobius"/>
    </source>
</evidence>
<proteinExistence type="inferred from homology"/>
<dbReference type="InterPro" id="IPR055261">
    <property type="entry name" value="PI_transfer_N"/>
</dbReference>
<evidence type="ECO:0000259" key="8">
    <source>
        <dbReference type="PROSITE" id="PS50262"/>
    </source>
</evidence>
<dbReference type="InterPro" id="IPR023393">
    <property type="entry name" value="START-like_dom_sf"/>
</dbReference>
<feature type="transmembrane region" description="Helical" evidence="7">
    <location>
        <begin position="189"/>
        <end position="208"/>
    </location>
</feature>
<keyword evidence="5 7" id="KW-0472">Membrane</keyword>
<reference evidence="9" key="1">
    <citation type="submission" date="2023-07" db="EMBL/GenBank/DDBJ databases">
        <title>Chromosome-level genome assembly of Artemia franciscana.</title>
        <authorList>
            <person name="Jo E."/>
        </authorList>
    </citation>
    <scope>NUCLEOTIDE SEQUENCE</scope>
    <source>
        <tissue evidence="9">Whole body</tissue>
    </source>
</reference>
<dbReference type="PANTHER" id="PTHR10658:SF11">
    <property type="entry name" value="VIBRATOR, ISOFORM B"/>
    <property type="match status" value="1"/>
</dbReference>
<dbReference type="InterPro" id="IPR036691">
    <property type="entry name" value="Endo/exonu/phosph_ase_sf"/>
</dbReference>
<dbReference type="GO" id="GO:0004930">
    <property type="term" value="F:G protein-coupled receptor activity"/>
    <property type="evidence" value="ECO:0007669"/>
    <property type="project" value="InterPro"/>
</dbReference>
<sequence length="990" mass="111377">MSQREPKIFEFVHASVLTQQQKVFYEWNSSTMNGEWRFSWGSPVTYRPKRPTWWPLATKIINETRMATEEAAMLNAEMPSRDISSYYEDIDDTLIHDPDDSSNLKPSLYIINQVGQGFALIFIMTTAITLNICVVANIRKCSLKLRTVHFLLVQHLCIADLFGALFILPVPLLTTLRETWDAPSELCRFSSAVNVALWLQHILMFVMLKVDRVLASFLPIGRYPIVSVPACTMIIGGSWLVSASVAASVSSGVGSKFEPSVLLCVPRLPREFGITICTLYCSAFATMVVGYVIVILMLKRQESQREQNLELSNQEGGVIVVNNSSAGSSGRGLIRSTLASMFVTAAHLLLYVPTLLVLGLPGAIEHPVPVFLCALVVYSEFLVHPLVLLCSSTKLRNEVRKSLLGGDATLNMAAKSKNLFNAINLGKPPTVIKQAKSRINVGCWNVRSAKQEATQAFLVHEMEKYNIGILCISETKISGSGSIVITAPETLHQFHFFYSGIEDNSGLHGVGFIMNQRTRNTLLEWEPVSCRLARIRLKGNPANVSIISTYAPTRDATETTKDDFYGELQQLSSSIAARGYLIFAGDFNARVGPSDQTTRQILGKFGQGHRCKNGQRLVNYALMNHLVITNTIFQHKPSHLLTWHSNDGVTKAQIDFILVRQRWRSSVQDSRSYNGADTGSQSGSDHRLVTAKILLRLAIRRKNKSKVGFDIVLPLTVEEYQIGQLYSVGKASKELTNADEGVEIRKNEPFENVELLGGKYTKGQYTLKNYYVRKRLPTFIQNLLPGKIKIKVEEEAWNAYPYCKTVLTKTGSISFKITVETFHAAGAGDLENALSLDDETLKKRKVVYIDIANAKIAEEDYKLNEDPTKFKSEKTGRGPLTDSWKESVKPLMTCYKLIRCDAPVLGLQRILEPFAINQQEQIFLNFHRKLFCSLDEWYGMTMQDIRAYETRVQQELKDKQYTDKKDSEQENEKKHDQDDKKDEKENEMCM</sequence>
<dbReference type="GO" id="GO:0071944">
    <property type="term" value="C:cell periphery"/>
    <property type="evidence" value="ECO:0007669"/>
    <property type="project" value="UniProtKB-ARBA"/>
</dbReference>
<name>A0AA88LE36_ARTSF</name>
<evidence type="ECO:0000256" key="2">
    <source>
        <dbReference type="ARBA" id="ARBA00010663"/>
    </source>
</evidence>
<dbReference type="PROSITE" id="PS50262">
    <property type="entry name" value="G_PROTEIN_RECEP_F1_2"/>
    <property type="match status" value="1"/>
</dbReference>